<evidence type="ECO:0000256" key="4">
    <source>
        <dbReference type="ARBA" id="ARBA00022670"/>
    </source>
</evidence>
<dbReference type="Proteomes" id="UP000322976">
    <property type="component" value="Unassembled WGS sequence"/>
</dbReference>
<dbReference type="Pfam" id="PF02163">
    <property type="entry name" value="Peptidase_M50"/>
    <property type="match status" value="1"/>
</dbReference>
<comment type="caution">
    <text evidence="13">The sequence shown here is derived from an EMBL/GenBank/DDBJ whole genome shotgun (WGS) entry which is preliminary data.</text>
</comment>
<evidence type="ECO:0000256" key="6">
    <source>
        <dbReference type="ARBA" id="ARBA00022801"/>
    </source>
</evidence>
<keyword evidence="10 11" id="KW-0472">Membrane</keyword>
<feature type="transmembrane region" description="Helical" evidence="11">
    <location>
        <begin position="89"/>
        <end position="116"/>
    </location>
</feature>
<dbReference type="SMART" id="SM00228">
    <property type="entry name" value="PDZ"/>
    <property type="match status" value="1"/>
</dbReference>
<evidence type="ECO:0000256" key="8">
    <source>
        <dbReference type="ARBA" id="ARBA00022989"/>
    </source>
</evidence>
<keyword evidence="11" id="KW-0479">Metal-binding</keyword>
<dbReference type="EMBL" id="VTPS01000001">
    <property type="protein sequence ID" value="TZE83320.1"/>
    <property type="molecule type" value="Genomic_DNA"/>
</dbReference>
<reference evidence="13 14" key="1">
    <citation type="submission" date="2019-08" db="EMBL/GenBank/DDBJ databases">
        <title>Calorimonas adulescens gen. nov., sp. nov., an anaerobic thermophilic bacterium from Sakhalin hot spring.</title>
        <authorList>
            <person name="Khomyakova M.A."/>
            <person name="Merkel A.Y."/>
            <person name="Novikov A."/>
            <person name="Bonch-Osmolovskaya E.A."/>
            <person name="Slobodkin A.I."/>
        </authorList>
    </citation>
    <scope>NUCLEOTIDE SEQUENCE [LARGE SCALE GENOMIC DNA]</scope>
    <source>
        <strain evidence="13 14">A05MB</strain>
    </source>
</reference>
<dbReference type="GO" id="GO:0006508">
    <property type="term" value="P:proteolysis"/>
    <property type="evidence" value="ECO:0007669"/>
    <property type="project" value="UniProtKB-KW"/>
</dbReference>
<feature type="transmembrane region" description="Helical" evidence="11">
    <location>
        <begin position="257"/>
        <end position="277"/>
    </location>
</feature>
<evidence type="ECO:0000256" key="1">
    <source>
        <dbReference type="ARBA" id="ARBA00001947"/>
    </source>
</evidence>
<dbReference type="InterPro" id="IPR001478">
    <property type="entry name" value="PDZ"/>
</dbReference>
<gene>
    <name evidence="13" type="primary">rseP</name>
    <name evidence="13" type="ORF">FWJ32_00070</name>
</gene>
<protein>
    <recommendedName>
        <fullName evidence="11">Zinc metalloprotease</fullName>
        <ecNumber evidence="11">3.4.24.-</ecNumber>
    </recommendedName>
</protein>
<keyword evidence="5 11" id="KW-0812">Transmembrane</keyword>
<evidence type="ECO:0000256" key="2">
    <source>
        <dbReference type="ARBA" id="ARBA00004141"/>
    </source>
</evidence>
<dbReference type="GO" id="GO:0004222">
    <property type="term" value="F:metalloendopeptidase activity"/>
    <property type="evidence" value="ECO:0007669"/>
    <property type="project" value="InterPro"/>
</dbReference>
<keyword evidence="4 13" id="KW-0645">Protease</keyword>
<dbReference type="EC" id="3.4.24.-" evidence="11"/>
<evidence type="ECO:0000313" key="13">
    <source>
        <dbReference type="EMBL" id="TZE83320.1"/>
    </source>
</evidence>
<dbReference type="InterPro" id="IPR008915">
    <property type="entry name" value="Peptidase_M50"/>
</dbReference>
<feature type="transmembrane region" description="Helical" evidence="11">
    <location>
        <begin position="229"/>
        <end position="250"/>
    </location>
</feature>
<keyword evidence="9 11" id="KW-0482">Metalloprotease</keyword>
<accession>A0A5D8QF31</accession>
<dbReference type="SUPFAM" id="SSF50156">
    <property type="entry name" value="PDZ domain-like"/>
    <property type="match status" value="1"/>
</dbReference>
<keyword evidence="8 11" id="KW-1133">Transmembrane helix</keyword>
<evidence type="ECO:0000256" key="11">
    <source>
        <dbReference type="RuleBase" id="RU362031"/>
    </source>
</evidence>
<dbReference type="InterPro" id="IPR036034">
    <property type="entry name" value="PDZ_sf"/>
</dbReference>
<dbReference type="Gene3D" id="2.30.42.10">
    <property type="match status" value="1"/>
</dbReference>
<dbReference type="GO" id="GO:0016020">
    <property type="term" value="C:membrane"/>
    <property type="evidence" value="ECO:0007669"/>
    <property type="project" value="UniProtKB-SubCell"/>
</dbReference>
<evidence type="ECO:0000259" key="12">
    <source>
        <dbReference type="SMART" id="SM00228"/>
    </source>
</evidence>
<evidence type="ECO:0000313" key="14">
    <source>
        <dbReference type="Proteomes" id="UP000322976"/>
    </source>
</evidence>
<dbReference type="CDD" id="cd06163">
    <property type="entry name" value="S2P-M50_PDZ_RseP-like"/>
    <property type="match status" value="1"/>
</dbReference>
<evidence type="ECO:0000256" key="3">
    <source>
        <dbReference type="ARBA" id="ARBA00007931"/>
    </source>
</evidence>
<comment type="cofactor">
    <cofactor evidence="1 11">
        <name>Zn(2+)</name>
        <dbReference type="ChEBI" id="CHEBI:29105"/>
    </cofactor>
</comment>
<keyword evidence="14" id="KW-1185">Reference proteome</keyword>
<dbReference type="CDD" id="cd23081">
    <property type="entry name" value="cpPDZ_EcRseP-like"/>
    <property type="match status" value="1"/>
</dbReference>
<keyword evidence="7 11" id="KW-0862">Zinc</keyword>
<proteinExistence type="inferred from homology"/>
<dbReference type="InterPro" id="IPR004387">
    <property type="entry name" value="Pept_M50_Zn"/>
</dbReference>
<feature type="transmembrane region" description="Helical" evidence="11">
    <location>
        <begin position="307"/>
        <end position="325"/>
    </location>
</feature>
<dbReference type="PANTHER" id="PTHR42837:SF2">
    <property type="entry name" value="MEMBRANE METALLOPROTEASE ARASP2, CHLOROPLASTIC-RELATED"/>
    <property type="match status" value="1"/>
</dbReference>
<dbReference type="NCBIfam" id="TIGR00054">
    <property type="entry name" value="RIP metalloprotease RseP"/>
    <property type="match status" value="1"/>
</dbReference>
<dbReference type="AlphaFoldDB" id="A0A5D8QF31"/>
<dbReference type="GO" id="GO:0046872">
    <property type="term" value="F:metal ion binding"/>
    <property type="evidence" value="ECO:0007669"/>
    <property type="project" value="UniProtKB-KW"/>
</dbReference>
<evidence type="ECO:0000256" key="7">
    <source>
        <dbReference type="ARBA" id="ARBA00022833"/>
    </source>
</evidence>
<name>A0A5D8QF31_9THEO</name>
<evidence type="ECO:0000256" key="10">
    <source>
        <dbReference type="ARBA" id="ARBA00023136"/>
    </source>
</evidence>
<comment type="subcellular location">
    <subcellularLocation>
        <location evidence="2">Membrane</location>
        <topology evidence="2">Multi-pass membrane protein</topology>
    </subcellularLocation>
</comment>
<keyword evidence="6 11" id="KW-0378">Hydrolase</keyword>
<evidence type="ECO:0000256" key="9">
    <source>
        <dbReference type="ARBA" id="ARBA00023049"/>
    </source>
</evidence>
<feature type="domain" description="PDZ" evidence="12">
    <location>
        <begin position="103"/>
        <end position="174"/>
    </location>
</feature>
<evidence type="ECO:0000256" key="5">
    <source>
        <dbReference type="ARBA" id="ARBA00022692"/>
    </source>
</evidence>
<dbReference type="PANTHER" id="PTHR42837">
    <property type="entry name" value="REGULATOR OF SIGMA-E PROTEASE RSEP"/>
    <property type="match status" value="1"/>
</dbReference>
<dbReference type="RefSeq" id="WP_149543938.1">
    <property type="nucleotide sequence ID" value="NZ_VTPS01000001.1"/>
</dbReference>
<sequence length="333" mass="36887">MSTLIISLIVFAVLIIFHEFGHFVVAKITGVKVIEFSVGMGPQLLSKDYGGTKYSLRLLPIGGYCQMYGEDGKEKDEGSFTSKSPFNRLLIISAGPAMNLLLAVLLFFIIGMYLGVPTTTIKGVMHNYPADKVGLIAGDTIIAINNTRINNWVKLSDEISRDDNEKKLTILRDNELINLRIKPIYDEETKRYIIGIEPEISRKPLLVLAWGLQQVYTVSKSIILTLGSLLLTGLNLSGFVGPVGVINLIGQVTKTGFINLMNLAAIISINLGIFNIFPIPPLDGSRILFIFIEMVRGKPIEPEKENAVHFIGFILLMIFSAIITYRDIINLSR</sequence>
<organism evidence="13 14">
    <name type="scientific">Calorimonas adulescens</name>
    <dbReference type="NCBI Taxonomy" id="2606906"/>
    <lineage>
        <taxon>Bacteria</taxon>
        <taxon>Bacillati</taxon>
        <taxon>Bacillota</taxon>
        <taxon>Clostridia</taxon>
        <taxon>Thermoanaerobacterales</taxon>
        <taxon>Thermoanaerobacteraceae</taxon>
        <taxon>Calorimonas</taxon>
    </lineage>
</organism>
<comment type="similarity">
    <text evidence="3 11">Belongs to the peptidase M50B family.</text>
</comment>